<gene>
    <name evidence="2" type="ORF">L596_000675</name>
</gene>
<evidence type="ECO:0000313" key="3">
    <source>
        <dbReference type="Proteomes" id="UP000298663"/>
    </source>
</evidence>
<proteinExistence type="predicted"/>
<dbReference type="Proteomes" id="UP000298663">
    <property type="component" value="Chromosome X"/>
</dbReference>
<evidence type="ECO:0000313" key="2">
    <source>
        <dbReference type="EMBL" id="TMS32881.1"/>
    </source>
</evidence>
<dbReference type="EMBL" id="AZBU02000001">
    <property type="protein sequence ID" value="TMS32881.1"/>
    <property type="molecule type" value="Genomic_DNA"/>
</dbReference>
<name>A0A4U8UJM4_STECR</name>
<comment type="caution">
    <text evidence="2">The sequence shown here is derived from an EMBL/GenBank/DDBJ whole genome shotgun (WGS) entry which is preliminary data.</text>
</comment>
<dbReference type="AlphaFoldDB" id="A0A4U8UJM4"/>
<accession>A0A4U8UJM4</accession>
<feature type="region of interest" description="Disordered" evidence="1">
    <location>
        <begin position="1"/>
        <end position="33"/>
    </location>
</feature>
<keyword evidence="3" id="KW-1185">Reference proteome</keyword>
<reference evidence="2 3" key="2">
    <citation type="journal article" date="2019" name="G3 (Bethesda)">
        <title>Hybrid Assembly of the Genome of the Entomopathogenic Nematode Steinernema carpocapsae Identifies the X-Chromosome.</title>
        <authorList>
            <person name="Serra L."/>
            <person name="Macchietto M."/>
            <person name="Macias-Munoz A."/>
            <person name="McGill C.J."/>
            <person name="Rodriguez I.M."/>
            <person name="Rodriguez B."/>
            <person name="Murad R."/>
            <person name="Mortazavi A."/>
        </authorList>
    </citation>
    <scope>NUCLEOTIDE SEQUENCE [LARGE SCALE GENOMIC DNA]</scope>
    <source>
        <strain evidence="2 3">ALL</strain>
    </source>
</reference>
<protein>
    <submittedName>
        <fullName evidence="2">Uncharacterized protein</fullName>
    </submittedName>
</protein>
<organism evidence="2 3">
    <name type="scientific">Steinernema carpocapsae</name>
    <name type="common">Entomopathogenic nematode</name>
    <dbReference type="NCBI Taxonomy" id="34508"/>
    <lineage>
        <taxon>Eukaryota</taxon>
        <taxon>Metazoa</taxon>
        <taxon>Ecdysozoa</taxon>
        <taxon>Nematoda</taxon>
        <taxon>Chromadorea</taxon>
        <taxon>Rhabditida</taxon>
        <taxon>Tylenchina</taxon>
        <taxon>Panagrolaimomorpha</taxon>
        <taxon>Strongyloidoidea</taxon>
        <taxon>Steinernematidae</taxon>
        <taxon>Steinernema</taxon>
    </lineage>
</organism>
<dbReference type="EMBL" id="CM016762">
    <property type="protein sequence ID" value="TMS32881.1"/>
    <property type="molecule type" value="Genomic_DNA"/>
</dbReference>
<evidence type="ECO:0000256" key="1">
    <source>
        <dbReference type="SAM" id="MobiDB-lite"/>
    </source>
</evidence>
<sequence length="100" mass="11833">MTPQNVANANCERPQQRCPRSVTVSKSRSANRDRRLSISLQDQWHRNGKRFRRQAPRLLKSQNGGHVWKFSCKTADYWVFEIWPNMTTLFSFFLDQDSTD</sequence>
<reference evidence="2 3" key="1">
    <citation type="journal article" date="2015" name="Genome Biol.">
        <title>Comparative genomics of Steinernema reveals deeply conserved gene regulatory networks.</title>
        <authorList>
            <person name="Dillman A.R."/>
            <person name="Macchietto M."/>
            <person name="Porter C.F."/>
            <person name="Rogers A."/>
            <person name="Williams B."/>
            <person name="Antoshechkin I."/>
            <person name="Lee M.M."/>
            <person name="Goodwin Z."/>
            <person name="Lu X."/>
            <person name="Lewis E.E."/>
            <person name="Goodrich-Blair H."/>
            <person name="Stock S.P."/>
            <person name="Adams B.J."/>
            <person name="Sternberg P.W."/>
            <person name="Mortazavi A."/>
        </authorList>
    </citation>
    <scope>NUCLEOTIDE SEQUENCE [LARGE SCALE GENOMIC DNA]</scope>
    <source>
        <strain evidence="2 3">ALL</strain>
    </source>
</reference>